<reference evidence="1 2" key="1">
    <citation type="submission" date="2023-01" db="EMBL/GenBank/DDBJ databases">
        <title>Bacillus changyiensis sp. nov., isolated from a coastal deposit.</title>
        <authorList>
            <person name="Xiao G."/>
            <person name="Lai Q."/>
            <person name="Hu Z."/>
            <person name="Shao Z."/>
        </authorList>
    </citation>
    <scope>NUCLEOTIDE SEQUENCE [LARGE SCALE GENOMIC DNA]</scope>
    <source>
        <strain evidence="1 2">CLL-7-23</strain>
    </source>
</reference>
<accession>A0ABT4X2E5</accession>
<sequence length="92" mass="10072">MSKEIKIKSGEVKSALSTLKNATKTTKTTVPTDIKGKNNLDVVKKIEGMNKDLKNLTDEYDHAFSLQIAQTEAAIDMMEDADKKVASSIKGK</sequence>
<evidence type="ECO:0000313" key="2">
    <source>
        <dbReference type="Proteomes" id="UP001211894"/>
    </source>
</evidence>
<comment type="caution">
    <text evidence="1">The sequence shown here is derived from an EMBL/GenBank/DDBJ whole genome shotgun (WGS) entry which is preliminary data.</text>
</comment>
<evidence type="ECO:0000313" key="1">
    <source>
        <dbReference type="EMBL" id="MDA7026456.1"/>
    </source>
</evidence>
<protein>
    <submittedName>
        <fullName evidence="1">DUF5344 family protein</fullName>
    </submittedName>
</protein>
<keyword evidence="2" id="KW-1185">Reference proteome</keyword>
<name>A0ABT4X2E5_9BACI</name>
<organism evidence="1 2">
    <name type="scientific">Bacillus changyiensis</name>
    <dbReference type="NCBI Taxonomy" id="3004103"/>
    <lineage>
        <taxon>Bacteria</taxon>
        <taxon>Bacillati</taxon>
        <taxon>Bacillota</taxon>
        <taxon>Bacilli</taxon>
        <taxon>Bacillales</taxon>
        <taxon>Bacillaceae</taxon>
        <taxon>Bacillus</taxon>
    </lineage>
</organism>
<dbReference type="Proteomes" id="UP001211894">
    <property type="component" value="Unassembled WGS sequence"/>
</dbReference>
<dbReference type="EMBL" id="JAQKAB010000004">
    <property type="protein sequence ID" value="MDA7026456.1"/>
    <property type="molecule type" value="Genomic_DNA"/>
</dbReference>
<dbReference type="RefSeq" id="WP_271340315.1">
    <property type="nucleotide sequence ID" value="NZ_JAQKAB010000004.1"/>
</dbReference>
<dbReference type="Pfam" id="PF17279">
    <property type="entry name" value="DUF5344"/>
    <property type="match status" value="1"/>
</dbReference>
<dbReference type="InterPro" id="IPR046318">
    <property type="entry name" value="DUF5344"/>
</dbReference>
<gene>
    <name evidence="1" type="ORF">PJ311_07480</name>
</gene>
<proteinExistence type="predicted"/>